<keyword evidence="3" id="KW-1185">Reference proteome</keyword>
<dbReference type="InterPro" id="IPR000683">
    <property type="entry name" value="Gfo/Idh/MocA-like_OxRdtase_N"/>
</dbReference>
<evidence type="ECO:0000313" key="2">
    <source>
        <dbReference type="EMBL" id="QDP98144.1"/>
    </source>
</evidence>
<dbReference type="PANTHER" id="PTHR43377:SF1">
    <property type="entry name" value="BILIVERDIN REDUCTASE A"/>
    <property type="match status" value="1"/>
</dbReference>
<dbReference type="AlphaFoldDB" id="A0A516Q419"/>
<dbReference type="PANTHER" id="PTHR43377">
    <property type="entry name" value="BILIVERDIN REDUCTASE A"/>
    <property type="match status" value="1"/>
</dbReference>
<accession>A0A516Q419</accession>
<dbReference type="InterPro" id="IPR036291">
    <property type="entry name" value="NAD(P)-bd_dom_sf"/>
</dbReference>
<dbReference type="RefSeq" id="WP_143988086.1">
    <property type="nucleotide sequence ID" value="NZ_CP041692.1"/>
</dbReference>
<organism evidence="2 3">
    <name type="scientific">Microlunatus elymi</name>
    <dbReference type="NCBI Taxonomy" id="2596828"/>
    <lineage>
        <taxon>Bacteria</taxon>
        <taxon>Bacillati</taxon>
        <taxon>Actinomycetota</taxon>
        <taxon>Actinomycetes</taxon>
        <taxon>Propionibacteriales</taxon>
        <taxon>Propionibacteriaceae</taxon>
        <taxon>Microlunatus</taxon>
    </lineage>
</organism>
<sequence length="317" mass="34213">MRERMIRVGLIGVADPRHRWFLAAAVRRRAGVGIVGLSEPDPVARTEVGDRYDLPTWDDHQAMLQSVRPTLVAVTQPDPGPLVIDALQHGADVLVLPPIADSLAGLENVAAAADATGRRVIAAHTYRGHPATRTVQQLTGRLGRLDVVSLMISGRLDDHARRAAIVEGLDVFRLLTGSTPSVITEIGDGDRLREEDPAELRTGFGELIMVAPADAADAADEEAPVFEVRVRPDTDELQQTIQVVGEGGAVEWDTRTGLMHSAFDGTGGGEPITVSCGHPEPAEWVLNNLIRRRRPLFSTEESLELTRLLLSRSAPVG</sequence>
<evidence type="ECO:0000259" key="1">
    <source>
        <dbReference type="Pfam" id="PF01408"/>
    </source>
</evidence>
<gene>
    <name evidence="2" type="ORF">FOE78_21565</name>
</gene>
<dbReference type="Pfam" id="PF01408">
    <property type="entry name" value="GFO_IDH_MocA"/>
    <property type="match status" value="1"/>
</dbReference>
<dbReference type="GO" id="GO:0000166">
    <property type="term" value="F:nucleotide binding"/>
    <property type="evidence" value="ECO:0007669"/>
    <property type="project" value="InterPro"/>
</dbReference>
<reference evidence="2 3" key="1">
    <citation type="submission" date="2019-07" db="EMBL/GenBank/DDBJ databases">
        <title>Microlunatus dokdonensis sp. nov. isolated from the rhizospheric soil of the wild plant Elymus tsukushiensis.</title>
        <authorList>
            <person name="Ghim S.-Y."/>
            <person name="Hwang Y.-J."/>
            <person name="Son J.-S."/>
            <person name="Shin J.-H."/>
        </authorList>
    </citation>
    <scope>NUCLEOTIDE SEQUENCE [LARGE SCALE GENOMIC DNA]</scope>
    <source>
        <strain evidence="2 3">KUDC0627</strain>
    </source>
</reference>
<dbReference type="SUPFAM" id="SSF51735">
    <property type="entry name" value="NAD(P)-binding Rossmann-fold domains"/>
    <property type="match status" value="1"/>
</dbReference>
<dbReference type="KEGG" id="mik:FOE78_21565"/>
<proteinExistence type="predicted"/>
<dbReference type="Gene3D" id="3.40.50.720">
    <property type="entry name" value="NAD(P)-binding Rossmann-like Domain"/>
    <property type="match status" value="1"/>
</dbReference>
<name>A0A516Q419_9ACTN</name>
<dbReference type="InterPro" id="IPR051450">
    <property type="entry name" value="Gfo/Idh/MocA_Oxidoreductases"/>
</dbReference>
<dbReference type="Proteomes" id="UP000319263">
    <property type="component" value="Chromosome"/>
</dbReference>
<evidence type="ECO:0000313" key="3">
    <source>
        <dbReference type="Proteomes" id="UP000319263"/>
    </source>
</evidence>
<protein>
    <submittedName>
        <fullName evidence="2">Gfo/Idh/MocA family oxidoreductase</fullName>
    </submittedName>
</protein>
<dbReference type="EMBL" id="CP041692">
    <property type="protein sequence ID" value="QDP98144.1"/>
    <property type="molecule type" value="Genomic_DNA"/>
</dbReference>
<feature type="domain" description="Gfo/Idh/MocA-like oxidoreductase N-terminal" evidence="1">
    <location>
        <begin position="6"/>
        <end position="123"/>
    </location>
</feature>
<dbReference type="OrthoDB" id="9760689at2"/>